<dbReference type="EMBL" id="ML005228">
    <property type="protein sequence ID" value="RKP19403.1"/>
    <property type="molecule type" value="Genomic_DNA"/>
</dbReference>
<name>A0A4P9YIK4_ROZAC</name>
<reference evidence="2" key="1">
    <citation type="journal article" date="2018" name="Nat. Microbiol.">
        <title>Leveraging single-cell genomics to expand the fungal tree of life.</title>
        <authorList>
            <person name="Ahrendt S.R."/>
            <person name="Quandt C.A."/>
            <person name="Ciobanu D."/>
            <person name="Clum A."/>
            <person name="Salamov A."/>
            <person name="Andreopoulos B."/>
            <person name="Cheng J.F."/>
            <person name="Woyke T."/>
            <person name="Pelin A."/>
            <person name="Henrissat B."/>
            <person name="Reynolds N.K."/>
            <person name="Benny G.L."/>
            <person name="Smith M.E."/>
            <person name="James T.Y."/>
            <person name="Grigoriev I.V."/>
        </authorList>
    </citation>
    <scope>NUCLEOTIDE SEQUENCE [LARGE SCALE GENOMIC DNA]</scope>
    <source>
        <strain evidence="2">CSF55</strain>
    </source>
</reference>
<evidence type="ECO:0000313" key="1">
    <source>
        <dbReference type="EMBL" id="RKP19403.1"/>
    </source>
</evidence>
<accession>A0A4P9YIK4</accession>
<protein>
    <submittedName>
        <fullName evidence="1">Uncharacterized protein</fullName>
    </submittedName>
</protein>
<dbReference type="AlphaFoldDB" id="A0A4P9YIK4"/>
<evidence type="ECO:0000313" key="2">
    <source>
        <dbReference type="Proteomes" id="UP000281549"/>
    </source>
</evidence>
<sequence>MRLPHNAWERVCQVCIRSPLERCDILLKLFESKLIILGKLTAQLKDGLAAAIADKSRLVFGLARTSARLDYRTLKFYLGSAKLRLKPRLSRLGACGLTLIIRLGPARLEVRRAEAKPTKVWILHSFSDCMPFKQNPLKMKPELTEMNSELHADFERYYVIVSVSRLDSA</sequence>
<gene>
    <name evidence="1" type="ORF">ROZALSC1DRAFT_22313</name>
</gene>
<organism evidence="1 2">
    <name type="scientific">Rozella allomycis (strain CSF55)</name>
    <dbReference type="NCBI Taxonomy" id="988480"/>
    <lineage>
        <taxon>Eukaryota</taxon>
        <taxon>Fungi</taxon>
        <taxon>Fungi incertae sedis</taxon>
        <taxon>Cryptomycota</taxon>
        <taxon>Cryptomycota incertae sedis</taxon>
        <taxon>Rozella</taxon>
    </lineage>
</organism>
<dbReference type="Proteomes" id="UP000281549">
    <property type="component" value="Unassembled WGS sequence"/>
</dbReference>
<proteinExistence type="predicted"/>